<protein>
    <submittedName>
        <fullName evidence="2">DUF5685 family protein</fullName>
    </submittedName>
</protein>
<gene>
    <name evidence="2" type="ORF">ACFPM7_12560</name>
</gene>
<sequence length="418" mass="43896">MFGILRPCRHRLPGDLATSWMAHLCGLCLALRDDHGHFARTVTNYDGLAISALVEAQAPGEDRRIAGPCPLRAMRGAPVAEGAGARLAAAVSLVLASAKVRDHVEDRDGLLGRRPLAGAARTVARRWARQGERTGSDLGFGTGVLLEAIGRQGEVESAVGLGASVLLATEPTETATAAAFAHTAVVAGRPGNAEPLAEAGRLFGRIAHLLDAVEDLDADKAAGQWNPITATGADLAEVRRLCDDAVMGVRLALTEADFRDQKLVHALLVHELGMAVHRTFAAHQPPGHGGMHPGWLPPEARPPVGPHHLPHLHGAPPPGAAGPYGPPPPHTHGRDPNALPPSSCLCWRWPRLTLDPTPRGVLKGCAACLYECGTCQQCCRDPYPGPYSGKRRESLCSSCDCGSSGCGDCCCPCDCNCC</sequence>
<name>A0ABW0EPS8_9PSEU</name>
<organism evidence="2 3">
    <name type="scientific">Actinokineospora guangxiensis</name>
    <dbReference type="NCBI Taxonomy" id="1490288"/>
    <lineage>
        <taxon>Bacteria</taxon>
        <taxon>Bacillati</taxon>
        <taxon>Actinomycetota</taxon>
        <taxon>Actinomycetes</taxon>
        <taxon>Pseudonocardiales</taxon>
        <taxon>Pseudonocardiaceae</taxon>
        <taxon>Actinokineospora</taxon>
    </lineage>
</organism>
<feature type="compositionally biased region" description="Pro residues" evidence="1">
    <location>
        <begin position="295"/>
        <end position="305"/>
    </location>
</feature>
<dbReference type="Proteomes" id="UP001596157">
    <property type="component" value="Unassembled WGS sequence"/>
</dbReference>
<evidence type="ECO:0000256" key="1">
    <source>
        <dbReference type="SAM" id="MobiDB-lite"/>
    </source>
</evidence>
<evidence type="ECO:0000313" key="3">
    <source>
        <dbReference type="Proteomes" id="UP001596157"/>
    </source>
</evidence>
<dbReference type="Pfam" id="PF18937">
    <property type="entry name" value="DUF5685"/>
    <property type="match status" value="1"/>
</dbReference>
<dbReference type="EMBL" id="JBHSKF010000005">
    <property type="protein sequence ID" value="MFC5287886.1"/>
    <property type="molecule type" value="Genomic_DNA"/>
</dbReference>
<feature type="compositionally biased region" description="Pro residues" evidence="1">
    <location>
        <begin position="315"/>
        <end position="330"/>
    </location>
</feature>
<comment type="caution">
    <text evidence="2">The sequence shown here is derived from an EMBL/GenBank/DDBJ whole genome shotgun (WGS) entry which is preliminary data.</text>
</comment>
<accession>A0ABW0EPS8</accession>
<dbReference type="InterPro" id="IPR043740">
    <property type="entry name" value="DUF5685"/>
</dbReference>
<reference evidence="3" key="1">
    <citation type="journal article" date="2019" name="Int. J. Syst. Evol. Microbiol.">
        <title>The Global Catalogue of Microorganisms (GCM) 10K type strain sequencing project: providing services to taxonomists for standard genome sequencing and annotation.</title>
        <authorList>
            <consortium name="The Broad Institute Genomics Platform"/>
            <consortium name="The Broad Institute Genome Sequencing Center for Infectious Disease"/>
            <person name="Wu L."/>
            <person name="Ma J."/>
        </authorList>
    </citation>
    <scope>NUCLEOTIDE SEQUENCE [LARGE SCALE GENOMIC DNA]</scope>
    <source>
        <strain evidence="3">CCUG 59778</strain>
    </source>
</reference>
<keyword evidence="3" id="KW-1185">Reference proteome</keyword>
<evidence type="ECO:0000313" key="2">
    <source>
        <dbReference type="EMBL" id="MFC5287886.1"/>
    </source>
</evidence>
<dbReference type="RefSeq" id="WP_378247314.1">
    <property type="nucleotide sequence ID" value="NZ_JBHSKF010000005.1"/>
</dbReference>
<feature type="region of interest" description="Disordered" evidence="1">
    <location>
        <begin position="285"/>
        <end position="335"/>
    </location>
</feature>
<proteinExistence type="predicted"/>